<dbReference type="Proteomes" id="UP000177230">
    <property type="component" value="Unassembled WGS sequence"/>
</dbReference>
<dbReference type="EMBL" id="MFFM01000034">
    <property type="protein sequence ID" value="OGF12018.1"/>
    <property type="molecule type" value="Genomic_DNA"/>
</dbReference>
<dbReference type="InterPro" id="IPR016181">
    <property type="entry name" value="Acyl_CoA_acyltransferase"/>
</dbReference>
<accession>A0A1F5RC90</accession>
<proteinExistence type="predicted"/>
<name>A0A1F5RC90_9BACT</name>
<dbReference type="AlphaFoldDB" id="A0A1F5RC90"/>
<protein>
    <recommendedName>
        <fullName evidence="1">N-acetyltransferase domain-containing protein</fullName>
    </recommendedName>
</protein>
<comment type="caution">
    <text evidence="2">The sequence shown here is derived from an EMBL/GenBank/DDBJ whole genome shotgun (WGS) entry which is preliminary data.</text>
</comment>
<sequence>MNTKILKTSGIYIRPPKPEEMDYIIKLWADPLSMAEVGGPVHLTEEQATKWFSRMVSPGSKTDRYFLIFNQSDQPVGEISFHRYDLSTGTAEFNIKVEHCHRGQGYAGKAVPLLLRYFFFDFGGKVMCDPVALDNQPGQKALIKLGFKKDASRQDVCLLKMTKEDFLDIYGNISP</sequence>
<dbReference type="PANTHER" id="PTHR43328:SF1">
    <property type="entry name" value="N-ACETYLTRANSFERASE DOMAIN-CONTAINING PROTEIN"/>
    <property type="match status" value="1"/>
</dbReference>
<evidence type="ECO:0000259" key="1">
    <source>
        <dbReference type="PROSITE" id="PS51186"/>
    </source>
</evidence>
<evidence type="ECO:0000313" key="2">
    <source>
        <dbReference type="EMBL" id="OGF12018.1"/>
    </source>
</evidence>
<dbReference type="Gene3D" id="3.40.630.30">
    <property type="match status" value="1"/>
</dbReference>
<dbReference type="InterPro" id="IPR000182">
    <property type="entry name" value="GNAT_dom"/>
</dbReference>
<dbReference type="PROSITE" id="PS51186">
    <property type="entry name" value="GNAT"/>
    <property type="match status" value="1"/>
</dbReference>
<dbReference type="GO" id="GO:0016747">
    <property type="term" value="F:acyltransferase activity, transferring groups other than amino-acyl groups"/>
    <property type="evidence" value="ECO:0007669"/>
    <property type="project" value="InterPro"/>
</dbReference>
<dbReference type="PANTHER" id="PTHR43328">
    <property type="entry name" value="ACETYLTRANSFERASE-RELATED"/>
    <property type="match status" value="1"/>
</dbReference>
<feature type="domain" description="N-acetyltransferase" evidence="1">
    <location>
        <begin position="11"/>
        <end position="164"/>
    </location>
</feature>
<dbReference type="Pfam" id="PF13302">
    <property type="entry name" value="Acetyltransf_3"/>
    <property type="match status" value="1"/>
</dbReference>
<reference evidence="2 3" key="1">
    <citation type="journal article" date="2016" name="Nat. Commun.">
        <title>Thousands of microbial genomes shed light on interconnected biogeochemical processes in an aquifer system.</title>
        <authorList>
            <person name="Anantharaman K."/>
            <person name="Brown C.T."/>
            <person name="Hug L.A."/>
            <person name="Sharon I."/>
            <person name="Castelle C.J."/>
            <person name="Probst A.J."/>
            <person name="Thomas B.C."/>
            <person name="Singh A."/>
            <person name="Wilkins M.J."/>
            <person name="Karaoz U."/>
            <person name="Brodie E.L."/>
            <person name="Williams K.H."/>
            <person name="Hubbard S.S."/>
            <person name="Banfield J.F."/>
        </authorList>
    </citation>
    <scope>NUCLEOTIDE SEQUENCE [LARGE SCALE GENOMIC DNA]</scope>
</reference>
<gene>
    <name evidence="2" type="ORF">A2024_03250</name>
</gene>
<dbReference type="SUPFAM" id="SSF55729">
    <property type="entry name" value="Acyl-CoA N-acyltransferases (Nat)"/>
    <property type="match status" value="1"/>
</dbReference>
<evidence type="ECO:0000313" key="3">
    <source>
        <dbReference type="Proteomes" id="UP000177230"/>
    </source>
</evidence>
<organism evidence="2 3">
    <name type="scientific">Candidatus Edwardsbacteria bacterium GWF2_54_11</name>
    <dbReference type="NCBI Taxonomy" id="1817851"/>
    <lineage>
        <taxon>Bacteria</taxon>
        <taxon>Candidatus Edwardsiibacteriota</taxon>
    </lineage>
</organism>